<dbReference type="eggNOG" id="ENOG502R6QW">
    <property type="taxonomic scope" value="Eukaryota"/>
</dbReference>
<sequence>MVKLQVAWWAHAKWPNMNVSVSELSRKPNIGLQPKKIKTAKSDGIWQLSSKGMVKFNVDVEILAIKKAFQMVAASRWATTNCVIVESDSENAVKWANEPTTAPWKHKTTTMLLEFFKTQLKGWNFLKIPRAVNGAAIYLAKAIVERNDEFLWVLAYDGEDYTIPHEMLEH</sequence>
<dbReference type="Gene3D" id="3.30.420.10">
    <property type="entry name" value="Ribonuclease H-like superfamily/Ribonuclease H"/>
    <property type="match status" value="1"/>
</dbReference>
<proteinExistence type="predicted"/>
<accession>A0A061ESL6</accession>
<evidence type="ECO:0008006" key="3">
    <source>
        <dbReference type="Google" id="ProtNLM"/>
    </source>
</evidence>
<dbReference type="Proteomes" id="UP000026915">
    <property type="component" value="Chromosome 5"/>
</dbReference>
<evidence type="ECO:0000313" key="1">
    <source>
        <dbReference type="EMBL" id="EOY07821.1"/>
    </source>
</evidence>
<protein>
    <recommendedName>
        <fullName evidence="3">RNase H type-1 domain-containing protein</fullName>
    </recommendedName>
</protein>
<dbReference type="PANTHER" id="PTHR33033">
    <property type="entry name" value="POLYNUCLEOTIDYL TRANSFERASE, RIBONUCLEASE H-LIKE SUPERFAMILY PROTEIN-RELATED"/>
    <property type="match status" value="1"/>
</dbReference>
<dbReference type="GO" id="GO:0003676">
    <property type="term" value="F:nucleic acid binding"/>
    <property type="evidence" value="ECO:0007669"/>
    <property type="project" value="InterPro"/>
</dbReference>
<dbReference type="PANTHER" id="PTHR33033:SF83">
    <property type="entry name" value="REVERSE TRANSCRIPTASE-LIKE PROTEIN"/>
    <property type="match status" value="1"/>
</dbReference>
<organism evidence="1 2">
    <name type="scientific">Theobroma cacao</name>
    <name type="common">Cacao</name>
    <name type="synonym">Cocoa</name>
    <dbReference type="NCBI Taxonomy" id="3641"/>
    <lineage>
        <taxon>Eukaryota</taxon>
        <taxon>Viridiplantae</taxon>
        <taxon>Streptophyta</taxon>
        <taxon>Embryophyta</taxon>
        <taxon>Tracheophyta</taxon>
        <taxon>Spermatophyta</taxon>
        <taxon>Magnoliopsida</taxon>
        <taxon>eudicotyledons</taxon>
        <taxon>Gunneridae</taxon>
        <taxon>Pentapetalae</taxon>
        <taxon>rosids</taxon>
        <taxon>malvids</taxon>
        <taxon>Malvales</taxon>
        <taxon>Malvaceae</taxon>
        <taxon>Byttnerioideae</taxon>
        <taxon>Theobroma</taxon>
    </lineage>
</organism>
<name>A0A061ESL6_THECC</name>
<dbReference type="HOGENOM" id="CLU_000680_21_2_1"/>
<gene>
    <name evidence="1" type="ORF">TCM_022143</name>
</gene>
<dbReference type="InParanoid" id="A0A061ESL6"/>
<dbReference type="Gramene" id="EOY07821">
    <property type="protein sequence ID" value="EOY07821"/>
    <property type="gene ID" value="TCM_022143"/>
</dbReference>
<reference evidence="1 2" key="1">
    <citation type="journal article" date="2013" name="Genome Biol.">
        <title>The genome sequence of the most widely cultivated cacao type and its use to identify candidate genes regulating pod color.</title>
        <authorList>
            <person name="Motamayor J.C."/>
            <person name="Mockaitis K."/>
            <person name="Schmutz J."/>
            <person name="Haiminen N."/>
            <person name="Iii D.L."/>
            <person name="Cornejo O."/>
            <person name="Findley S.D."/>
            <person name="Zheng P."/>
            <person name="Utro F."/>
            <person name="Royaert S."/>
            <person name="Saski C."/>
            <person name="Jenkins J."/>
            <person name="Podicheti R."/>
            <person name="Zhao M."/>
            <person name="Scheffler B.E."/>
            <person name="Stack J.C."/>
            <person name="Feltus F.A."/>
            <person name="Mustiga G.M."/>
            <person name="Amores F."/>
            <person name="Phillips W."/>
            <person name="Marelli J.P."/>
            <person name="May G.D."/>
            <person name="Shapiro H."/>
            <person name="Ma J."/>
            <person name="Bustamante C.D."/>
            <person name="Schnell R.J."/>
            <person name="Main D."/>
            <person name="Gilbert D."/>
            <person name="Parida L."/>
            <person name="Kuhn D.N."/>
        </authorList>
    </citation>
    <scope>NUCLEOTIDE SEQUENCE [LARGE SCALE GENOMIC DNA]</scope>
    <source>
        <strain evidence="2">cv. Matina 1-6</strain>
    </source>
</reference>
<keyword evidence="2" id="KW-1185">Reference proteome</keyword>
<evidence type="ECO:0000313" key="2">
    <source>
        <dbReference type="Proteomes" id="UP000026915"/>
    </source>
</evidence>
<dbReference type="InterPro" id="IPR036397">
    <property type="entry name" value="RNaseH_sf"/>
</dbReference>
<dbReference type="AlphaFoldDB" id="A0A061ESL6"/>
<dbReference type="EMBL" id="CM001883">
    <property type="protein sequence ID" value="EOY07821.1"/>
    <property type="molecule type" value="Genomic_DNA"/>
</dbReference>